<protein>
    <recommendedName>
        <fullName evidence="3">F-box domain-containing protein</fullName>
    </recommendedName>
</protein>
<comment type="caution">
    <text evidence="2">The sequence shown here is derived from an EMBL/GenBank/DDBJ whole genome shotgun (WGS) entry which is preliminary data.</text>
</comment>
<feature type="coiled-coil region" evidence="1">
    <location>
        <begin position="17"/>
        <end position="51"/>
    </location>
</feature>
<name>A0A8H7Y179_PSICU</name>
<dbReference type="OrthoDB" id="3023006at2759"/>
<evidence type="ECO:0000256" key="1">
    <source>
        <dbReference type="SAM" id="Coils"/>
    </source>
</evidence>
<proteinExistence type="predicted"/>
<dbReference type="AlphaFoldDB" id="A0A8H7Y179"/>
<evidence type="ECO:0000313" key="2">
    <source>
        <dbReference type="EMBL" id="KAG5170917.1"/>
    </source>
</evidence>
<evidence type="ECO:0008006" key="3">
    <source>
        <dbReference type="Google" id="ProtNLM"/>
    </source>
</evidence>
<dbReference type="Gene3D" id="1.20.1280.50">
    <property type="match status" value="1"/>
</dbReference>
<gene>
    <name evidence="2" type="ORF">JR316_002992</name>
</gene>
<reference evidence="2" key="1">
    <citation type="submission" date="2021-02" db="EMBL/GenBank/DDBJ databases">
        <title>Psilocybe cubensis genome.</title>
        <authorList>
            <person name="Mckernan K.J."/>
            <person name="Crawford S."/>
            <person name="Trippe A."/>
            <person name="Kane L.T."/>
            <person name="Mclaughlin S."/>
        </authorList>
    </citation>
    <scope>NUCLEOTIDE SEQUENCE [LARGE SCALE GENOMIC DNA]</scope>
    <source>
        <strain evidence="2">MGC-MH-2018</strain>
    </source>
</reference>
<accession>A0A8H7Y179</accession>
<organism evidence="2">
    <name type="scientific">Psilocybe cubensis</name>
    <name type="common">Psychedelic mushroom</name>
    <name type="synonym">Stropharia cubensis</name>
    <dbReference type="NCBI Taxonomy" id="181762"/>
    <lineage>
        <taxon>Eukaryota</taxon>
        <taxon>Fungi</taxon>
        <taxon>Dikarya</taxon>
        <taxon>Basidiomycota</taxon>
        <taxon>Agaricomycotina</taxon>
        <taxon>Agaricomycetes</taxon>
        <taxon>Agaricomycetidae</taxon>
        <taxon>Agaricales</taxon>
        <taxon>Agaricineae</taxon>
        <taxon>Strophariaceae</taxon>
        <taxon>Psilocybe</taxon>
    </lineage>
</organism>
<keyword evidence="1" id="KW-0175">Coiled coil</keyword>
<dbReference type="InterPro" id="IPR036047">
    <property type="entry name" value="F-box-like_dom_sf"/>
</dbReference>
<dbReference type="EMBL" id="JAFIQS010000003">
    <property type="protein sequence ID" value="KAG5170917.1"/>
    <property type="molecule type" value="Genomic_DNA"/>
</dbReference>
<dbReference type="SUPFAM" id="SSF81383">
    <property type="entry name" value="F-box domain"/>
    <property type="match status" value="1"/>
</dbReference>
<sequence length="572" mass="65442">MSAIIPQRQKSTRDAAMLKLSSQIDALTKERNDLHLQIDKIDEKLSNIRAEFGAIYNEPSPLLNLPAEITCLIFDYATITPPGYGSNYLFSSRVQEDQREPETTTELVLSHVCRRWREVALSYPRLWARFMYREDENILGDELDLQRFETYLSRSGTQSLELLLDFNDNDFNPGRPNTTTSDNRARVLDMALSHVARWRVVTIRVDFDFRVLNRLRHLTEQEVPKLEYFAFCPYPSMSRAHGTGDIEERFNLADRATALQSTIFTGGAPKLNYVHLGGYGKILPPLSNITTLRLEAEDFAEYVLSWPAMRQIMDIPTLTNLSIVGNVFDPPAMEHDLPLITMNVLEHLRYENDAMTLLLPYLRLPALQSLVLRNVWLPEELGQTVPVPVPKPGTGYFFPSLTTLTLIDSTTSTVLAGRFFAHLTKRAKTVLLSIEEPEENILIPLYSYLPKECWPELSTLILNLSTDDDVQLIIELATKGPNRRGKKVQVWLCDVLEKTWREDYRARFARLEEACTIKTLSETPSSTLEADEQCVWDMLSPVWPPASGERVYPGYTNNDDPFEIDLHSFTQF</sequence>